<dbReference type="EMBL" id="OX459945">
    <property type="protein sequence ID" value="CAI9179588.1"/>
    <property type="molecule type" value="Genomic_DNA"/>
</dbReference>
<keyword evidence="3" id="KW-1185">Reference proteome</keyword>
<evidence type="ECO:0000313" key="2">
    <source>
        <dbReference type="EMBL" id="CAI9179588.1"/>
    </source>
</evidence>
<feature type="compositionally biased region" description="Basic and acidic residues" evidence="1">
    <location>
        <begin position="1"/>
        <end position="10"/>
    </location>
</feature>
<dbReference type="Proteomes" id="UP001176941">
    <property type="component" value="Chromosome 9"/>
</dbReference>
<gene>
    <name evidence="2" type="ORF">MRATA1EN1_LOCUS28550</name>
</gene>
<evidence type="ECO:0000256" key="1">
    <source>
        <dbReference type="SAM" id="MobiDB-lite"/>
    </source>
</evidence>
<evidence type="ECO:0000313" key="3">
    <source>
        <dbReference type="Proteomes" id="UP001176941"/>
    </source>
</evidence>
<name>A0ABN9A016_RANTA</name>
<sequence>MARKVPREQPRGGAIAQQHPSLGRGATTRRGPRPRGPPSPSCTTLAWATRYGPEGTKAGRRHRPAAPPPPGLMRYGPKGAKGMTTGVAIAQQHYPHVG</sequence>
<accession>A0ABN9A016</accession>
<proteinExistence type="predicted"/>
<protein>
    <submittedName>
        <fullName evidence="2">Uncharacterized protein</fullName>
    </submittedName>
</protein>
<feature type="region of interest" description="Disordered" evidence="1">
    <location>
        <begin position="1"/>
        <end position="80"/>
    </location>
</feature>
<reference evidence="2" key="1">
    <citation type="submission" date="2023-04" db="EMBL/GenBank/DDBJ databases">
        <authorList>
            <consortium name="ELIXIR-Norway"/>
        </authorList>
    </citation>
    <scope>NUCLEOTIDE SEQUENCE [LARGE SCALE GENOMIC DNA]</scope>
</reference>
<organism evidence="2 3">
    <name type="scientific">Rangifer tarandus platyrhynchus</name>
    <name type="common">Svalbard reindeer</name>
    <dbReference type="NCBI Taxonomy" id="3082113"/>
    <lineage>
        <taxon>Eukaryota</taxon>
        <taxon>Metazoa</taxon>
        <taxon>Chordata</taxon>
        <taxon>Craniata</taxon>
        <taxon>Vertebrata</taxon>
        <taxon>Euteleostomi</taxon>
        <taxon>Mammalia</taxon>
        <taxon>Eutheria</taxon>
        <taxon>Laurasiatheria</taxon>
        <taxon>Artiodactyla</taxon>
        <taxon>Ruminantia</taxon>
        <taxon>Pecora</taxon>
        <taxon>Cervidae</taxon>
        <taxon>Odocoileinae</taxon>
        <taxon>Rangifer</taxon>
    </lineage>
</organism>